<keyword evidence="2" id="KW-0805">Transcription regulation</keyword>
<gene>
    <name evidence="10" type="primary">LOC103647375</name>
    <name evidence="9" type="ORF">ZEAMMB73_Zm00001d005622</name>
</gene>
<dbReference type="ExpressionAtlas" id="A0A1D6EP52">
    <property type="expression patterns" value="baseline and differential"/>
</dbReference>
<evidence type="ECO:0000256" key="6">
    <source>
        <dbReference type="ARBA" id="ARBA00060850"/>
    </source>
</evidence>
<dbReference type="GO" id="GO:0000976">
    <property type="term" value="F:transcription cis-regulatory region binding"/>
    <property type="evidence" value="ECO:0000318"/>
    <property type="project" value="GO_Central"/>
</dbReference>
<dbReference type="OMA" id="TTEMEMG"/>
<dbReference type="Proteomes" id="UP000007305">
    <property type="component" value="Chromosome 2"/>
</dbReference>
<dbReference type="PaxDb" id="4577-GRMZM2G163418_P01"/>
<keyword evidence="5" id="KW-0539">Nucleus</keyword>
<dbReference type="FunCoup" id="A0A1D6EP52">
    <property type="interactions" value="2947"/>
</dbReference>
<dbReference type="PANTHER" id="PTHR32096:SF143">
    <property type="entry name" value="OS09G0334500 PROTEIN"/>
    <property type="match status" value="1"/>
</dbReference>
<dbReference type="GO" id="GO:0006355">
    <property type="term" value="P:regulation of DNA-templated transcription"/>
    <property type="evidence" value="ECO:0000318"/>
    <property type="project" value="GO_Central"/>
</dbReference>
<dbReference type="PROSITE" id="PS50811">
    <property type="entry name" value="WRKY"/>
    <property type="match status" value="1"/>
</dbReference>
<reference evidence="10" key="3">
    <citation type="submission" date="2021-05" db="UniProtKB">
        <authorList>
            <consortium name="EnsemblPlants"/>
        </authorList>
    </citation>
    <scope>IDENTIFICATION</scope>
    <source>
        <strain evidence="10">cv. B73</strain>
    </source>
</reference>
<dbReference type="Gene3D" id="2.20.25.80">
    <property type="entry name" value="WRKY domain"/>
    <property type="match status" value="1"/>
</dbReference>
<dbReference type="EMBL" id="CM007648">
    <property type="protein sequence ID" value="ONM21560.1"/>
    <property type="molecule type" value="Genomic_DNA"/>
</dbReference>
<dbReference type="GO" id="GO:0010193">
    <property type="term" value="P:response to ozone"/>
    <property type="evidence" value="ECO:0007669"/>
    <property type="project" value="UniProtKB-ARBA"/>
</dbReference>
<evidence type="ECO:0000256" key="7">
    <source>
        <dbReference type="SAM" id="MobiDB-lite"/>
    </source>
</evidence>
<dbReference type="SMR" id="A0A1D6EP52"/>
<dbReference type="GO" id="GO:0005634">
    <property type="term" value="C:nucleus"/>
    <property type="evidence" value="ECO:0000318"/>
    <property type="project" value="GO_Central"/>
</dbReference>
<dbReference type="GeneID" id="103647375"/>
<dbReference type="GO" id="GO:0010150">
    <property type="term" value="P:leaf senescence"/>
    <property type="evidence" value="ECO:0007669"/>
    <property type="project" value="UniProtKB-ARBA"/>
</dbReference>
<evidence type="ECO:0000313" key="10">
    <source>
        <dbReference type="EnsemblPlants" id="Zm00001eb098330_P001"/>
    </source>
</evidence>
<dbReference type="SUPFAM" id="SSF118290">
    <property type="entry name" value="WRKY DNA-binding domain"/>
    <property type="match status" value="1"/>
</dbReference>
<dbReference type="EnsemblPlants" id="Zm00001eb098330_T001">
    <property type="protein sequence ID" value="Zm00001eb098330_P001"/>
    <property type="gene ID" value="Zm00001eb098330"/>
</dbReference>
<name>A0A1D6EP52_MAIZE</name>
<keyword evidence="11" id="KW-1185">Reference proteome</keyword>
<evidence type="ECO:0000256" key="5">
    <source>
        <dbReference type="ARBA" id="ARBA00023242"/>
    </source>
</evidence>
<comment type="subcellular location">
    <subcellularLocation>
        <location evidence="1">Nucleus</location>
    </subcellularLocation>
</comment>
<dbReference type="FunFam" id="2.20.25.80:FF:000009">
    <property type="entry name" value="WRKY transcription factor 53"/>
    <property type="match status" value="1"/>
</dbReference>
<dbReference type="InterPro" id="IPR036576">
    <property type="entry name" value="WRKY_dom_sf"/>
</dbReference>
<protein>
    <submittedName>
        <fullName evidence="9">WRKY74-superfamily of TFs having WRKY and zinc finger domains</fullName>
    </submittedName>
</protein>
<dbReference type="GO" id="GO:0003700">
    <property type="term" value="F:DNA-binding transcription factor activity"/>
    <property type="evidence" value="ECO:0000318"/>
    <property type="project" value="GO_Central"/>
</dbReference>
<dbReference type="OrthoDB" id="1888929at2759"/>
<evidence type="ECO:0000256" key="4">
    <source>
        <dbReference type="ARBA" id="ARBA00023163"/>
    </source>
</evidence>
<dbReference type="RefSeq" id="NP_001351600.1">
    <property type="nucleotide sequence ID" value="NM_001364671.1"/>
</dbReference>
<dbReference type="Pfam" id="PF03106">
    <property type="entry name" value="WRKY"/>
    <property type="match status" value="1"/>
</dbReference>
<reference evidence="9 11" key="1">
    <citation type="submission" date="2015-12" db="EMBL/GenBank/DDBJ databases">
        <title>Update maize B73 reference genome by single molecule sequencing technologies.</title>
        <authorList>
            <consortium name="Maize Genome Sequencing Project"/>
            <person name="Ware D."/>
        </authorList>
    </citation>
    <scope>NUCLEOTIDE SEQUENCE [LARGE SCALE GENOMIC DNA]</scope>
    <source>
        <strain evidence="11">cv. B73</strain>
        <tissue evidence="9">Seedling</tissue>
    </source>
</reference>
<dbReference type="eggNOG" id="ENOG502QPRM">
    <property type="taxonomic scope" value="Eukaryota"/>
</dbReference>
<dbReference type="GO" id="GO:0042542">
    <property type="term" value="P:response to hydrogen peroxide"/>
    <property type="evidence" value="ECO:0007669"/>
    <property type="project" value="UniProtKB-ARBA"/>
</dbReference>
<reference evidence="10" key="2">
    <citation type="submission" date="2019-07" db="EMBL/GenBank/DDBJ databases">
        <authorList>
            <person name="Seetharam A."/>
            <person name="Woodhouse M."/>
            <person name="Cannon E."/>
        </authorList>
    </citation>
    <scope>NUCLEOTIDE SEQUENCE [LARGE SCALE GENOMIC DNA]</scope>
    <source>
        <strain evidence="10">cv. B73</strain>
    </source>
</reference>
<keyword evidence="3" id="KW-0238">DNA-binding</keyword>
<comment type="similarity">
    <text evidence="6">Belongs to the WRKY group III family.</text>
</comment>
<evidence type="ECO:0000313" key="9">
    <source>
        <dbReference type="EMBL" id="ONM21560.1"/>
    </source>
</evidence>
<evidence type="ECO:0000259" key="8">
    <source>
        <dbReference type="PROSITE" id="PS50811"/>
    </source>
</evidence>
<evidence type="ECO:0000313" key="11">
    <source>
        <dbReference type="Proteomes" id="UP000007305"/>
    </source>
</evidence>
<dbReference type="AlphaFoldDB" id="A0A1D6EP52"/>
<proteinExistence type="inferred from homology"/>
<dbReference type="STRING" id="4577.A0A1D6EP52"/>
<evidence type="ECO:0000256" key="3">
    <source>
        <dbReference type="ARBA" id="ARBA00023125"/>
    </source>
</evidence>
<dbReference type="InterPro" id="IPR003657">
    <property type="entry name" value="WRKY_dom"/>
</dbReference>
<feature type="compositionally biased region" description="Polar residues" evidence="7">
    <location>
        <begin position="94"/>
        <end position="109"/>
    </location>
</feature>
<dbReference type="GO" id="GO:0009751">
    <property type="term" value="P:response to salicylic acid"/>
    <property type="evidence" value="ECO:0007669"/>
    <property type="project" value="UniProtKB-ARBA"/>
</dbReference>
<dbReference type="PANTHER" id="PTHR32096">
    <property type="entry name" value="WRKY TRANSCRIPTION FACTOR 30-RELATED-RELATED"/>
    <property type="match status" value="1"/>
</dbReference>
<evidence type="ECO:0000256" key="1">
    <source>
        <dbReference type="ARBA" id="ARBA00004123"/>
    </source>
</evidence>
<evidence type="ECO:0000256" key="2">
    <source>
        <dbReference type="ARBA" id="ARBA00023015"/>
    </source>
</evidence>
<sequence>MASTEMEMGVVGGGVNSSGGGSCGGLVVTELSHIKELVRQLEVHLGGSPDLCKHLASQIFSLTERSIGLITSSNLDGARRQKRPAGDAGLASPLSATPTSDVTDGPFQSTKKKRKVMEQRRQRVSSAGGENPVEDGHSWRKYGQKEILGAKHPRGYYRCTHRHSQGCPATKQVQRTDEDPTVYDVIYHGGHTCVHRAAAGQAQATAPPEHRPDAHGHLRSLGAGLTVKTETEEGLPAAAPLCLSASTPPVSGGGCPCPCLAPSTPENWGVSPASSNSNHAASYLPFEDAEWRGHAGLQEVVSASAPPPPAVDSLDDLLLLVDIDDIASLFD</sequence>
<dbReference type="SMART" id="SM00774">
    <property type="entry name" value="WRKY"/>
    <property type="match status" value="1"/>
</dbReference>
<feature type="region of interest" description="Disordered" evidence="7">
    <location>
        <begin position="77"/>
        <end position="140"/>
    </location>
</feature>
<keyword evidence="4" id="KW-0804">Transcription</keyword>
<organism evidence="9">
    <name type="scientific">Zea mays</name>
    <name type="common">Maize</name>
    <dbReference type="NCBI Taxonomy" id="4577"/>
    <lineage>
        <taxon>Eukaryota</taxon>
        <taxon>Viridiplantae</taxon>
        <taxon>Streptophyta</taxon>
        <taxon>Embryophyta</taxon>
        <taxon>Tracheophyta</taxon>
        <taxon>Spermatophyta</taxon>
        <taxon>Magnoliopsida</taxon>
        <taxon>Liliopsida</taxon>
        <taxon>Poales</taxon>
        <taxon>Poaceae</taxon>
        <taxon>PACMAD clade</taxon>
        <taxon>Panicoideae</taxon>
        <taxon>Andropogonodae</taxon>
        <taxon>Andropogoneae</taxon>
        <taxon>Tripsacinae</taxon>
        <taxon>Zea</taxon>
    </lineage>
</organism>
<dbReference type="InterPro" id="IPR044810">
    <property type="entry name" value="WRKY_plant"/>
</dbReference>
<accession>A0A1D6EP52</accession>
<feature type="domain" description="WRKY" evidence="8">
    <location>
        <begin position="128"/>
        <end position="191"/>
    </location>
</feature>
<dbReference type="Gramene" id="Zm00001eb098330_T001">
    <property type="protein sequence ID" value="Zm00001eb098330_P001"/>
    <property type="gene ID" value="Zm00001eb098330"/>
</dbReference>
<dbReference type="KEGG" id="zma:103647375"/>